<keyword evidence="4" id="KW-1185">Reference proteome</keyword>
<dbReference type="HOGENOM" id="CLU_1327674_0_0_1"/>
<dbReference type="VEuPathDB" id="VectorBase:ISCW000624"/>
<feature type="region of interest" description="Disordered" evidence="1">
    <location>
        <begin position="186"/>
        <end position="207"/>
    </location>
</feature>
<name>B7P7D3_IXOSC</name>
<dbReference type="Proteomes" id="UP000001555">
    <property type="component" value="Unassembled WGS sequence"/>
</dbReference>
<evidence type="ECO:0000313" key="2">
    <source>
        <dbReference type="EMBL" id="EEC02505.1"/>
    </source>
</evidence>
<reference evidence="2 4" key="1">
    <citation type="submission" date="2008-03" db="EMBL/GenBank/DDBJ databases">
        <title>Annotation of Ixodes scapularis.</title>
        <authorList>
            <consortium name="Ixodes scapularis Genome Project Consortium"/>
            <person name="Caler E."/>
            <person name="Hannick L.I."/>
            <person name="Bidwell S."/>
            <person name="Joardar V."/>
            <person name="Thiagarajan M."/>
            <person name="Amedeo P."/>
            <person name="Galinsky K.J."/>
            <person name="Schobel S."/>
            <person name="Inman J."/>
            <person name="Hostetler J."/>
            <person name="Miller J."/>
            <person name="Hammond M."/>
            <person name="Megy K."/>
            <person name="Lawson D."/>
            <person name="Kodira C."/>
            <person name="Sutton G."/>
            <person name="Meyer J."/>
            <person name="Hill C.A."/>
            <person name="Birren B."/>
            <person name="Nene V."/>
            <person name="Collins F."/>
            <person name="Alarcon-Chaidez F."/>
            <person name="Wikel S."/>
            <person name="Strausberg R."/>
        </authorList>
    </citation>
    <scope>NUCLEOTIDE SEQUENCE [LARGE SCALE GENOMIC DNA]</scope>
    <source>
        <strain evidence="4">Wikel</strain>
        <strain evidence="2">Wikel colony</strain>
    </source>
</reference>
<dbReference type="EMBL" id="DS651434">
    <property type="protein sequence ID" value="EEC02505.1"/>
    <property type="molecule type" value="Genomic_DNA"/>
</dbReference>
<dbReference type="AlphaFoldDB" id="B7P7D3"/>
<dbReference type="VEuPathDB" id="VectorBase:ISCI000624"/>
<dbReference type="EMBL" id="ABJB010852224">
    <property type="status" value="NOT_ANNOTATED_CDS"/>
    <property type="molecule type" value="Genomic_DNA"/>
</dbReference>
<evidence type="ECO:0000256" key="1">
    <source>
        <dbReference type="SAM" id="MobiDB-lite"/>
    </source>
</evidence>
<reference evidence="3" key="2">
    <citation type="submission" date="2020-05" db="UniProtKB">
        <authorList>
            <consortium name="EnsemblMetazoa"/>
        </authorList>
    </citation>
    <scope>IDENTIFICATION</scope>
    <source>
        <strain evidence="3">wikel</strain>
    </source>
</reference>
<feature type="region of interest" description="Disordered" evidence="1">
    <location>
        <begin position="99"/>
        <end position="121"/>
    </location>
</feature>
<evidence type="ECO:0000313" key="3">
    <source>
        <dbReference type="EnsemblMetazoa" id="ISCW000624-PA"/>
    </source>
</evidence>
<protein>
    <submittedName>
        <fullName evidence="2 3">Uncharacterized protein</fullName>
    </submittedName>
</protein>
<proteinExistence type="predicted"/>
<dbReference type="InParanoid" id="B7P7D3"/>
<sequence length="207" mass="22436">MNSNWNAPSPSPWQRAPATLSFSATRRALCRRRIARGLFAGLRGEDYLGALSLCTSLRTRFCWNTRLAPLAAALAWAPAAPSSALGSPLRGSLEGEVERTQRGQGCGNPETQKAGSDFRQGRTAQIRDRGDHRWRNADPPRITVALDRPHTGEPRTPASVPGSTAGEREPRILPMIQLRLIHGSSPEAAGNFKSDAVEESVVVPVPR</sequence>
<dbReference type="EMBL" id="ABJB010081691">
    <property type="status" value="NOT_ANNOTATED_CDS"/>
    <property type="molecule type" value="Genomic_DNA"/>
</dbReference>
<gene>
    <name evidence="2" type="ORF">IscW_ISCW000624</name>
</gene>
<evidence type="ECO:0000313" key="4">
    <source>
        <dbReference type="Proteomes" id="UP000001555"/>
    </source>
</evidence>
<organism>
    <name type="scientific">Ixodes scapularis</name>
    <name type="common">Black-legged tick</name>
    <name type="synonym">Deer tick</name>
    <dbReference type="NCBI Taxonomy" id="6945"/>
    <lineage>
        <taxon>Eukaryota</taxon>
        <taxon>Metazoa</taxon>
        <taxon>Ecdysozoa</taxon>
        <taxon>Arthropoda</taxon>
        <taxon>Chelicerata</taxon>
        <taxon>Arachnida</taxon>
        <taxon>Acari</taxon>
        <taxon>Parasitiformes</taxon>
        <taxon>Ixodida</taxon>
        <taxon>Ixodoidea</taxon>
        <taxon>Ixodidae</taxon>
        <taxon>Ixodinae</taxon>
        <taxon>Ixodes</taxon>
    </lineage>
</organism>
<accession>B7P7D3</accession>
<dbReference type="PaxDb" id="6945-B7P7D3"/>
<dbReference type="EMBL" id="ABJB010733258">
    <property type="status" value="NOT_ANNOTATED_CDS"/>
    <property type="molecule type" value="Genomic_DNA"/>
</dbReference>
<dbReference type="EnsemblMetazoa" id="ISCW000624-RA">
    <property type="protein sequence ID" value="ISCW000624-PA"/>
    <property type="gene ID" value="ISCW000624"/>
</dbReference>
<feature type="region of interest" description="Disordered" evidence="1">
    <location>
        <begin position="144"/>
        <end position="171"/>
    </location>
</feature>